<dbReference type="InterPro" id="IPR000537">
    <property type="entry name" value="UbiA_prenyltransferase"/>
</dbReference>
<keyword evidence="16" id="KW-1185">Reference proteome</keyword>
<dbReference type="EC" id="2.5.1.141" evidence="3 14"/>
<evidence type="ECO:0000256" key="6">
    <source>
        <dbReference type="ARBA" id="ARBA00022692"/>
    </source>
</evidence>
<evidence type="ECO:0000256" key="14">
    <source>
        <dbReference type="HAMAP-Rule" id="MF_00154"/>
    </source>
</evidence>
<dbReference type="HAMAP" id="MF_00154">
    <property type="entry name" value="CyoE_CtaB"/>
    <property type="match status" value="1"/>
</dbReference>
<dbReference type="PROSITE" id="PS00943">
    <property type="entry name" value="UBIA"/>
    <property type="match status" value="1"/>
</dbReference>
<dbReference type="NCBIfam" id="NF003349">
    <property type="entry name" value="PRK04375.1-2"/>
    <property type="match status" value="1"/>
</dbReference>
<dbReference type="PANTHER" id="PTHR43448:SF7">
    <property type="entry name" value="4-HYDROXYBENZOATE SOLANESYLTRANSFERASE"/>
    <property type="match status" value="1"/>
</dbReference>
<dbReference type="EMBL" id="FNRJ01000022">
    <property type="protein sequence ID" value="SEB14163.1"/>
    <property type="molecule type" value="Genomic_DNA"/>
</dbReference>
<dbReference type="InterPro" id="IPR006369">
    <property type="entry name" value="Protohaem_IX_farnesylTrfase"/>
</dbReference>
<evidence type="ECO:0000256" key="10">
    <source>
        <dbReference type="ARBA" id="ARBA00030253"/>
    </source>
</evidence>
<dbReference type="GO" id="GO:0008495">
    <property type="term" value="F:protoheme IX farnesyltransferase activity"/>
    <property type="evidence" value="ECO:0007669"/>
    <property type="project" value="UniProtKB-UniRule"/>
</dbReference>
<feature type="transmembrane region" description="Helical" evidence="14">
    <location>
        <begin position="173"/>
        <end position="196"/>
    </location>
</feature>
<dbReference type="CDD" id="cd13957">
    <property type="entry name" value="PT_UbiA_Cox10"/>
    <property type="match status" value="1"/>
</dbReference>
<dbReference type="Proteomes" id="UP000242469">
    <property type="component" value="Unassembled WGS sequence"/>
</dbReference>
<dbReference type="GO" id="GO:0005886">
    <property type="term" value="C:plasma membrane"/>
    <property type="evidence" value="ECO:0007669"/>
    <property type="project" value="UniProtKB-SubCell"/>
</dbReference>
<evidence type="ECO:0000256" key="1">
    <source>
        <dbReference type="ARBA" id="ARBA00004651"/>
    </source>
</evidence>
<dbReference type="AlphaFoldDB" id="A0A1H4GXD3"/>
<feature type="transmembrane region" description="Helical" evidence="14">
    <location>
        <begin position="121"/>
        <end position="141"/>
    </location>
</feature>
<evidence type="ECO:0000313" key="15">
    <source>
        <dbReference type="EMBL" id="SEB14163.1"/>
    </source>
</evidence>
<dbReference type="GO" id="GO:0048034">
    <property type="term" value="P:heme O biosynthetic process"/>
    <property type="evidence" value="ECO:0007669"/>
    <property type="project" value="UniProtKB-UniRule"/>
</dbReference>
<sequence length="301" mass="32480">MSIVSFAGNTVSDAGWRDYLALCKLKVVAVMLLTLVVGFCLAEPGMPSLPLLLITSMGVGLAAASAAAVNHVLDHNIDRCMARTARRPLPQGRVSPGNALLFAAVIGCIGLLLLATLVNPLTAGLTLASLIGYAIVYTAVLKRATPQNIVIGGVAGAAPPLLGWTAVTGSLDSQALLLMLIIFAWTPPHFWALCIARKDDYARAGVPMLPNTHGESYTRLQILLYTILTAVVTLLPFINGMSGLIYLAGVSIINYRFIAWAVRLNISRNPGDPMKMFRYSIVYIMWLFAILLVDHYWQLFV</sequence>
<dbReference type="NCBIfam" id="TIGR01473">
    <property type="entry name" value="cyoE_ctaB"/>
    <property type="match status" value="1"/>
</dbReference>
<accession>A0A1H4GXD3</accession>
<feature type="transmembrane region" description="Helical" evidence="14">
    <location>
        <begin position="244"/>
        <end position="264"/>
    </location>
</feature>
<dbReference type="Gene3D" id="1.10.357.140">
    <property type="entry name" value="UbiA prenyltransferase"/>
    <property type="match status" value="1"/>
</dbReference>
<proteinExistence type="inferred from homology"/>
<evidence type="ECO:0000256" key="13">
    <source>
        <dbReference type="ARBA" id="ARBA00047690"/>
    </source>
</evidence>
<dbReference type="FunFam" id="1.10.357.140:FF:000001">
    <property type="entry name" value="Protoheme IX farnesyltransferase"/>
    <property type="match status" value="1"/>
</dbReference>
<dbReference type="OrthoDB" id="9814417at2"/>
<comment type="pathway">
    <text evidence="2 14">Porphyrin-containing compound metabolism; heme O biosynthesis; heme O from protoheme: step 1/1.</text>
</comment>
<comment type="similarity">
    <text evidence="14">Belongs to the UbiA prenyltransferase family. Protoheme IX farnesyltransferase subfamily.</text>
</comment>
<evidence type="ECO:0000256" key="9">
    <source>
        <dbReference type="ARBA" id="ARBA00023136"/>
    </source>
</evidence>
<feature type="transmembrane region" description="Helical" evidence="14">
    <location>
        <begin position="27"/>
        <end position="45"/>
    </location>
</feature>
<evidence type="ECO:0000256" key="11">
    <source>
        <dbReference type="ARBA" id="ARBA00040810"/>
    </source>
</evidence>
<dbReference type="InterPro" id="IPR044878">
    <property type="entry name" value="UbiA_sf"/>
</dbReference>
<feature type="transmembrane region" description="Helical" evidence="14">
    <location>
        <begin position="148"/>
        <end position="167"/>
    </location>
</feature>
<evidence type="ECO:0000256" key="8">
    <source>
        <dbReference type="ARBA" id="ARBA00023133"/>
    </source>
</evidence>
<keyword evidence="6 14" id="KW-0812">Transmembrane</keyword>
<comment type="catalytic activity">
    <reaction evidence="13 14">
        <text>heme b + (2E,6E)-farnesyl diphosphate + H2O = Fe(II)-heme o + diphosphate</text>
        <dbReference type="Rhea" id="RHEA:28070"/>
        <dbReference type="ChEBI" id="CHEBI:15377"/>
        <dbReference type="ChEBI" id="CHEBI:33019"/>
        <dbReference type="ChEBI" id="CHEBI:60344"/>
        <dbReference type="ChEBI" id="CHEBI:60530"/>
        <dbReference type="ChEBI" id="CHEBI:175763"/>
        <dbReference type="EC" id="2.5.1.141"/>
    </reaction>
</comment>
<dbReference type="RefSeq" id="WP_091827901.1">
    <property type="nucleotide sequence ID" value="NZ_FNRJ01000022.1"/>
</dbReference>
<evidence type="ECO:0000256" key="3">
    <source>
        <dbReference type="ARBA" id="ARBA00012292"/>
    </source>
</evidence>
<name>A0A1H4GXD3_9GAMM</name>
<dbReference type="UniPathway" id="UPA00834">
    <property type="reaction ID" value="UER00712"/>
</dbReference>
<keyword evidence="7 14" id="KW-1133">Transmembrane helix</keyword>
<dbReference type="STRING" id="1122198.SAMN02745729_1222"/>
<evidence type="ECO:0000313" key="16">
    <source>
        <dbReference type="Proteomes" id="UP000242469"/>
    </source>
</evidence>
<dbReference type="InterPro" id="IPR030470">
    <property type="entry name" value="UbiA_prenylTrfase_CS"/>
</dbReference>
<comment type="subcellular location">
    <subcellularLocation>
        <location evidence="1 14">Cell membrane</location>
        <topology evidence="1 14">Multi-pass membrane protein</topology>
    </subcellularLocation>
</comment>
<comment type="function">
    <text evidence="14">Converts heme B (protoheme IX) to heme O by substitution of the vinyl group on carbon 2 of heme B porphyrin ring with a hydroxyethyl farnesyl side group.</text>
</comment>
<evidence type="ECO:0000256" key="2">
    <source>
        <dbReference type="ARBA" id="ARBA00004919"/>
    </source>
</evidence>
<keyword evidence="8 14" id="KW-0350">Heme biosynthesis</keyword>
<gene>
    <name evidence="14" type="primary">cyoE</name>
    <name evidence="15" type="ORF">SAMN02745729_1222</name>
</gene>
<evidence type="ECO:0000256" key="7">
    <source>
        <dbReference type="ARBA" id="ARBA00022989"/>
    </source>
</evidence>
<evidence type="ECO:0000256" key="5">
    <source>
        <dbReference type="ARBA" id="ARBA00022679"/>
    </source>
</evidence>
<comment type="miscellaneous">
    <text evidence="14">Carbon 2 of the heme B porphyrin ring is defined according to the Fischer nomenclature.</text>
</comment>
<evidence type="ECO:0000256" key="12">
    <source>
        <dbReference type="ARBA" id="ARBA00042475"/>
    </source>
</evidence>
<feature type="transmembrane region" description="Helical" evidence="14">
    <location>
        <begin position="94"/>
        <end position="115"/>
    </location>
</feature>
<feature type="transmembrane region" description="Helical" evidence="14">
    <location>
        <begin position="276"/>
        <end position="297"/>
    </location>
</feature>
<feature type="transmembrane region" description="Helical" evidence="14">
    <location>
        <begin position="217"/>
        <end position="238"/>
    </location>
</feature>
<keyword evidence="5 14" id="KW-0808">Transferase</keyword>
<organism evidence="15 16">
    <name type="scientific">Marinobacterium iners DSM 11526</name>
    <dbReference type="NCBI Taxonomy" id="1122198"/>
    <lineage>
        <taxon>Bacteria</taxon>
        <taxon>Pseudomonadati</taxon>
        <taxon>Pseudomonadota</taxon>
        <taxon>Gammaproteobacteria</taxon>
        <taxon>Oceanospirillales</taxon>
        <taxon>Oceanospirillaceae</taxon>
        <taxon>Marinobacterium</taxon>
    </lineage>
</organism>
<reference evidence="16" key="1">
    <citation type="submission" date="2016-10" db="EMBL/GenBank/DDBJ databases">
        <authorList>
            <person name="Varghese N."/>
            <person name="Submissions S."/>
        </authorList>
    </citation>
    <scope>NUCLEOTIDE SEQUENCE [LARGE SCALE GENOMIC DNA]</scope>
    <source>
        <strain evidence="16">DSM 11526</strain>
    </source>
</reference>
<feature type="transmembrane region" description="Helical" evidence="14">
    <location>
        <begin position="51"/>
        <end position="73"/>
    </location>
</feature>
<dbReference type="PANTHER" id="PTHR43448">
    <property type="entry name" value="PROTOHEME IX FARNESYLTRANSFERASE, MITOCHONDRIAL"/>
    <property type="match status" value="1"/>
</dbReference>
<evidence type="ECO:0000256" key="4">
    <source>
        <dbReference type="ARBA" id="ARBA00022475"/>
    </source>
</evidence>
<keyword evidence="4 14" id="KW-1003">Cell membrane</keyword>
<keyword evidence="9 14" id="KW-0472">Membrane</keyword>
<protein>
    <recommendedName>
        <fullName evidence="11 14">Protoheme IX farnesyltransferase</fullName>
        <ecNumber evidence="3 14">2.5.1.141</ecNumber>
    </recommendedName>
    <alternativeName>
        <fullName evidence="12 14">Heme B farnesyltransferase</fullName>
    </alternativeName>
    <alternativeName>
        <fullName evidence="10 14">Heme O synthase</fullName>
    </alternativeName>
</protein>
<dbReference type="Pfam" id="PF01040">
    <property type="entry name" value="UbiA"/>
    <property type="match status" value="1"/>
</dbReference>